<dbReference type="AlphaFoldDB" id="A0A350P1T7"/>
<evidence type="ECO:0008006" key="3">
    <source>
        <dbReference type="Google" id="ProtNLM"/>
    </source>
</evidence>
<comment type="caution">
    <text evidence="1">The sequence shown here is derived from an EMBL/GenBank/DDBJ whole genome shotgun (WGS) entry which is preliminary data.</text>
</comment>
<sequence>MSSQPIKIDGIGTRKSGADASNFATKGISTANFADYKRFVKLFAAGTISKGDAVCIDFTTSTNGLGNHVVAAKSGVGQNATTCAIGVADADAVSGDIVSIQVSGIVTTADIDDTNDAPGDALGAGANAGRFTIAVAGQTAAAILVTEGTPGSGDTTVYLLNPANL</sequence>
<gene>
    <name evidence="1" type="ORF">DCW74_05890</name>
</gene>
<dbReference type="Proteomes" id="UP000263517">
    <property type="component" value="Unassembled WGS sequence"/>
</dbReference>
<evidence type="ECO:0000313" key="1">
    <source>
        <dbReference type="EMBL" id="HAW75254.1"/>
    </source>
</evidence>
<accession>A0A350P1T7</accession>
<name>A0A350P1T7_9ALTE</name>
<protein>
    <recommendedName>
        <fullName evidence="3">DUF2190 domain-containing protein</fullName>
    </recommendedName>
</protein>
<reference evidence="1 2" key="1">
    <citation type="journal article" date="2018" name="Nat. Biotechnol.">
        <title>A standardized bacterial taxonomy based on genome phylogeny substantially revises the tree of life.</title>
        <authorList>
            <person name="Parks D.H."/>
            <person name="Chuvochina M."/>
            <person name="Waite D.W."/>
            <person name="Rinke C."/>
            <person name="Skarshewski A."/>
            <person name="Chaumeil P.A."/>
            <person name="Hugenholtz P."/>
        </authorList>
    </citation>
    <scope>NUCLEOTIDE SEQUENCE [LARGE SCALE GENOMIC DNA]</scope>
    <source>
        <strain evidence="1">UBA11978</strain>
    </source>
</reference>
<proteinExistence type="predicted"/>
<evidence type="ECO:0000313" key="2">
    <source>
        <dbReference type="Proteomes" id="UP000263517"/>
    </source>
</evidence>
<organism evidence="1 2">
    <name type="scientific">Alteromonas australica</name>
    <dbReference type="NCBI Taxonomy" id="589873"/>
    <lineage>
        <taxon>Bacteria</taxon>
        <taxon>Pseudomonadati</taxon>
        <taxon>Pseudomonadota</taxon>
        <taxon>Gammaproteobacteria</taxon>
        <taxon>Alteromonadales</taxon>
        <taxon>Alteromonadaceae</taxon>
        <taxon>Alteromonas/Salinimonas group</taxon>
        <taxon>Alteromonas</taxon>
    </lineage>
</organism>
<dbReference type="EMBL" id="DNAN01000200">
    <property type="protein sequence ID" value="HAW75254.1"/>
    <property type="molecule type" value="Genomic_DNA"/>
</dbReference>